<keyword evidence="1" id="KW-0596">Phosphopantetheine</keyword>
<dbReference type="AlphaFoldDB" id="A0A8T9CFC9"/>
<evidence type="ECO:0000259" key="5">
    <source>
        <dbReference type="Pfam" id="PF00501"/>
    </source>
</evidence>
<name>A0A8T9CFC9_9HELO</name>
<organism evidence="6 7">
    <name type="scientific">Lachnellula suecica</name>
    <dbReference type="NCBI Taxonomy" id="602035"/>
    <lineage>
        <taxon>Eukaryota</taxon>
        <taxon>Fungi</taxon>
        <taxon>Dikarya</taxon>
        <taxon>Ascomycota</taxon>
        <taxon>Pezizomycotina</taxon>
        <taxon>Leotiomycetes</taxon>
        <taxon>Helotiales</taxon>
        <taxon>Lachnaceae</taxon>
        <taxon>Lachnellula</taxon>
    </lineage>
</organism>
<keyword evidence="2" id="KW-0597">Phosphoprotein</keyword>
<evidence type="ECO:0000313" key="6">
    <source>
        <dbReference type="EMBL" id="TVY82444.1"/>
    </source>
</evidence>
<evidence type="ECO:0000256" key="3">
    <source>
        <dbReference type="ARBA" id="ARBA00022598"/>
    </source>
</evidence>
<dbReference type="Pfam" id="PF00501">
    <property type="entry name" value="AMP-binding"/>
    <property type="match status" value="1"/>
</dbReference>
<dbReference type="PANTHER" id="PTHR45527">
    <property type="entry name" value="NONRIBOSOMAL PEPTIDE SYNTHETASE"/>
    <property type="match status" value="1"/>
</dbReference>
<dbReference type="InterPro" id="IPR000873">
    <property type="entry name" value="AMP-dep_synth/lig_dom"/>
</dbReference>
<feature type="region of interest" description="Disordered" evidence="4">
    <location>
        <begin position="140"/>
        <end position="169"/>
    </location>
</feature>
<dbReference type="PANTHER" id="PTHR45527:SF3">
    <property type="entry name" value="SIDEROPHORE SYNTHETASE (EUROFUNG)"/>
    <property type="match status" value="1"/>
</dbReference>
<evidence type="ECO:0000256" key="1">
    <source>
        <dbReference type="ARBA" id="ARBA00022450"/>
    </source>
</evidence>
<dbReference type="SUPFAM" id="SSF56801">
    <property type="entry name" value="Acetyl-CoA synthetase-like"/>
    <property type="match status" value="1"/>
</dbReference>
<keyword evidence="7" id="KW-1185">Reference proteome</keyword>
<keyword evidence="3" id="KW-0436">Ligase</keyword>
<dbReference type="GO" id="GO:0005737">
    <property type="term" value="C:cytoplasm"/>
    <property type="evidence" value="ECO:0007669"/>
    <property type="project" value="TreeGrafter"/>
</dbReference>
<dbReference type="Proteomes" id="UP000469558">
    <property type="component" value="Unassembled WGS sequence"/>
</dbReference>
<protein>
    <submittedName>
        <fullName evidence="6">Nonribosomal peptide synthetase dtxS1</fullName>
    </submittedName>
</protein>
<dbReference type="EMBL" id="QGMK01000318">
    <property type="protein sequence ID" value="TVY82444.1"/>
    <property type="molecule type" value="Genomic_DNA"/>
</dbReference>
<dbReference type="GO" id="GO:0031177">
    <property type="term" value="F:phosphopantetheine binding"/>
    <property type="evidence" value="ECO:0007669"/>
    <property type="project" value="TreeGrafter"/>
</dbReference>
<dbReference type="GO" id="GO:0043041">
    <property type="term" value="P:amino acid activation for nonribosomal peptide biosynthetic process"/>
    <property type="evidence" value="ECO:0007669"/>
    <property type="project" value="TreeGrafter"/>
</dbReference>
<sequence>MWKWNATVPVSANGCIHDLITQKAREQPLSTALCAWDGQLNYQQLEDLTTALAVDLVGRGVGRGCIVRLLFEKSMWQSVAALAVFKAGAAAVGIDAATESRERIGQIMQLTKAKICLFSVSNGSWASENGVENLVIGPDLPTNTSTPNNQSAQMTSSTSSFASGSTGTPKGVKITHNNLSSALLDQRDALGYHPNSRVLDFTYYAFDVSWSNLLNTLTAGNIPLSTTSYSQLTYQGATLCIPSADERQNALPEALKSYAITLADLPPSLARHTTGLSELATFILGGETVQQSDASLARAVKNAYGPAECTLSAALTDASSSSIGIGVGVCT</sequence>
<dbReference type="GO" id="GO:0044550">
    <property type="term" value="P:secondary metabolite biosynthetic process"/>
    <property type="evidence" value="ECO:0007669"/>
    <property type="project" value="TreeGrafter"/>
</dbReference>
<feature type="compositionally biased region" description="Low complexity" evidence="4">
    <location>
        <begin position="150"/>
        <end position="168"/>
    </location>
</feature>
<proteinExistence type="predicted"/>
<gene>
    <name evidence="6" type="primary">dtxS1_1</name>
    <name evidence="6" type="ORF">LSUE1_G005156</name>
</gene>
<feature type="domain" description="AMP-dependent synthetase/ligase" evidence="5">
    <location>
        <begin position="22"/>
        <end position="324"/>
    </location>
</feature>
<comment type="caution">
    <text evidence="6">The sequence shown here is derived from an EMBL/GenBank/DDBJ whole genome shotgun (WGS) entry which is preliminary data.</text>
</comment>
<evidence type="ECO:0000256" key="2">
    <source>
        <dbReference type="ARBA" id="ARBA00022553"/>
    </source>
</evidence>
<dbReference type="Gene3D" id="3.40.50.12780">
    <property type="entry name" value="N-terminal domain of ligase-like"/>
    <property type="match status" value="1"/>
</dbReference>
<dbReference type="GO" id="GO:0016874">
    <property type="term" value="F:ligase activity"/>
    <property type="evidence" value="ECO:0007669"/>
    <property type="project" value="UniProtKB-KW"/>
</dbReference>
<dbReference type="OrthoDB" id="416786at2759"/>
<dbReference type="InterPro" id="IPR042099">
    <property type="entry name" value="ANL_N_sf"/>
</dbReference>
<accession>A0A8T9CFC9</accession>
<evidence type="ECO:0000313" key="7">
    <source>
        <dbReference type="Proteomes" id="UP000469558"/>
    </source>
</evidence>
<reference evidence="6 7" key="1">
    <citation type="submission" date="2018-05" db="EMBL/GenBank/DDBJ databases">
        <title>Genome sequencing and assembly of the regulated plant pathogen Lachnellula willkommii and related sister species for the development of diagnostic species identification markers.</title>
        <authorList>
            <person name="Giroux E."/>
            <person name="Bilodeau G."/>
        </authorList>
    </citation>
    <scope>NUCLEOTIDE SEQUENCE [LARGE SCALE GENOMIC DNA]</scope>
    <source>
        <strain evidence="6 7">CBS 268.59</strain>
    </source>
</reference>
<evidence type="ECO:0000256" key="4">
    <source>
        <dbReference type="SAM" id="MobiDB-lite"/>
    </source>
</evidence>